<dbReference type="SUPFAM" id="SSF54593">
    <property type="entry name" value="Glyoxalase/Bleomycin resistance protein/Dihydroxybiphenyl dioxygenase"/>
    <property type="match status" value="1"/>
</dbReference>
<dbReference type="Proteomes" id="UP000602381">
    <property type="component" value="Unassembled WGS sequence"/>
</dbReference>
<dbReference type="InterPro" id="IPR029068">
    <property type="entry name" value="Glyas_Bleomycin-R_OHBP_Dase"/>
</dbReference>
<protein>
    <recommendedName>
        <fullName evidence="3">VOC family protein</fullName>
    </recommendedName>
</protein>
<sequence>MPIDPNYGGVGFKWRDMDNPETIGQTIWSPFSGESDYFAPSKSDFMINLRVADLDGLLKHLESEGIERVGDVVDEVYGRFAWVIDPDGRKIELWEPKDEEENACE</sequence>
<evidence type="ECO:0008006" key="3">
    <source>
        <dbReference type="Google" id="ProtNLM"/>
    </source>
</evidence>
<gene>
    <name evidence="1" type="ORF">GCM10007972_04070</name>
</gene>
<dbReference type="EMBL" id="BMOV01000001">
    <property type="protein sequence ID" value="GGO06088.1"/>
    <property type="molecule type" value="Genomic_DNA"/>
</dbReference>
<dbReference type="Gene3D" id="3.10.180.10">
    <property type="entry name" value="2,3-Dihydroxybiphenyl 1,2-Dioxygenase, domain 1"/>
    <property type="match status" value="1"/>
</dbReference>
<proteinExistence type="predicted"/>
<evidence type="ECO:0000313" key="2">
    <source>
        <dbReference type="Proteomes" id="UP000602381"/>
    </source>
</evidence>
<accession>A0ABQ2L7J9</accession>
<keyword evidence="2" id="KW-1185">Reference proteome</keyword>
<comment type="caution">
    <text evidence="1">The sequence shown here is derived from an EMBL/GenBank/DDBJ whole genome shotgun (WGS) entry which is preliminary data.</text>
</comment>
<reference evidence="2" key="1">
    <citation type="journal article" date="2019" name="Int. J. Syst. Evol. Microbiol.">
        <title>The Global Catalogue of Microorganisms (GCM) 10K type strain sequencing project: providing services to taxonomists for standard genome sequencing and annotation.</title>
        <authorList>
            <consortium name="The Broad Institute Genomics Platform"/>
            <consortium name="The Broad Institute Genome Sequencing Center for Infectious Disease"/>
            <person name="Wu L."/>
            <person name="Ma J."/>
        </authorList>
    </citation>
    <scope>NUCLEOTIDE SEQUENCE [LARGE SCALE GENOMIC DNA]</scope>
    <source>
        <strain evidence="2">JCM 17843</strain>
    </source>
</reference>
<organism evidence="1 2">
    <name type="scientific">Iodidimonas muriae</name>
    <dbReference type="NCBI Taxonomy" id="261467"/>
    <lineage>
        <taxon>Bacteria</taxon>
        <taxon>Pseudomonadati</taxon>
        <taxon>Pseudomonadota</taxon>
        <taxon>Alphaproteobacteria</taxon>
        <taxon>Iodidimonadales</taxon>
        <taxon>Iodidimonadaceae</taxon>
        <taxon>Iodidimonas</taxon>
    </lineage>
</organism>
<evidence type="ECO:0000313" key="1">
    <source>
        <dbReference type="EMBL" id="GGO06088.1"/>
    </source>
</evidence>
<name>A0ABQ2L7J9_9PROT</name>